<evidence type="ECO:0000313" key="2">
    <source>
        <dbReference type="EMBL" id="KAG1778175.1"/>
    </source>
</evidence>
<sequence>MVPDKTCSSASIKRLVTMVSTVWVCLGLELKHTTLSHEWHQQYMRTILGATMQTARLVHHFARHKYIPTNAQRNFSSFPVRISRHPVDAASCRDGDTPRSSQLCRHIRDKS</sequence>
<accession>A0A9P6ZXW2</accession>
<dbReference type="AlphaFoldDB" id="A0A9P6ZXW2"/>
<evidence type="ECO:0000256" key="1">
    <source>
        <dbReference type="SAM" id="MobiDB-lite"/>
    </source>
</evidence>
<comment type="caution">
    <text evidence="2">The sequence shown here is derived from an EMBL/GenBank/DDBJ whole genome shotgun (WGS) entry which is preliminary data.</text>
</comment>
<gene>
    <name evidence="2" type="ORF">EV702DRAFT_192150</name>
</gene>
<keyword evidence="3" id="KW-1185">Reference proteome</keyword>
<dbReference type="Proteomes" id="UP000714275">
    <property type="component" value="Unassembled WGS sequence"/>
</dbReference>
<dbReference type="EMBL" id="JABBWD010000017">
    <property type="protein sequence ID" value="KAG1778175.1"/>
    <property type="molecule type" value="Genomic_DNA"/>
</dbReference>
<organism evidence="2 3">
    <name type="scientific">Suillus placidus</name>
    <dbReference type="NCBI Taxonomy" id="48579"/>
    <lineage>
        <taxon>Eukaryota</taxon>
        <taxon>Fungi</taxon>
        <taxon>Dikarya</taxon>
        <taxon>Basidiomycota</taxon>
        <taxon>Agaricomycotina</taxon>
        <taxon>Agaricomycetes</taxon>
        <taxon>Agaricomycetidae</taxon>
        <taxon>Boletales</taxon>
        <taxon>Suillineae</taxon>
        <taxon>Suillaceae</taxon>
        <taxon>Suillus</taxon>
    </lineage>
</organism>
<feature type="region of interest" description="Disordered" evidence="1">
    <location>
        <begin position="88"/>
        <end position="111"/>
    </location>
</feature>
<reference evidence="2" key="1">
    <citation type="journal article" date="2020" name="New Phytol.">
        <title>Comparative genomics reveals dynamic genome evolution in host specialist ectomycorrhizal fungi.</title>
        <authorList>
            <person name="Lofgren L.A."/>
            <person name="Nguyen N.H."/>
            <person name="Vilgalys R."/>
            <person name="Ruytinx J."/>
            <person name="Liao H.L."/>
            <person name="Branco S."/>
            <person name="Kuo A."/>
            <person name="LaButti K."/>
            <person name="Lipzen A."/>
            <person name="Andreopoulos W."/>
            <person name="Pangilinan J."/>
            <person name="Riley R."/>
            <person name="Hundley H."/>
            <person name="Na H."/>
            <person name="Barry K."/>
            <person name="Grigoriev I.V."/>
            <person name="Stajich J.E."/>
            <person name="Kennedy P.G."/>
        </authorList>
    </citation>
    <scope>NUCLEOTIDE SEQUENCE</scope>
    <source>
        <strain evidence="2">DOB743</strain>
    </source>
</reference>
<evidence type="ECO:0000313" key="3">
    <source>
        <dbReference type="Proteomes" id="UP000714275"/>
    </source>
</evidence>
<protein>
    <submittedName>
        <fullName evidence="2">Uncharacterized protein</fullName>
    </submittedName>
</protein>
<feature type="compositionally biased region" description="Basic and acidic residues" evidence="1">
    <location>
        <begin position="88"/>
        <end position="97"/>
    </location>
</feature>
<name>A0A9P6ZXW2_9AGAM</name>
<proteinExistence type="predicted"/>